<keyword evidence="1" id="KW-1133">Transmembrane helix</keyword>
<evidence type="ECO:0000256" key="1">
    <source>
        <dbReference type="SAM" id="Phobius"/>
    </source>
</evidence>
<comment type="caution">
    <text evidence="2">The sequence shown here is derived from an EMBL/GenBank/DDBJ whole genome shotgun (WGS) entry which is preliminary data.</text>
</comment>
<name>A0A8H4VLH8_9AGAR</name>
<feature type="transmembrane region" description="Helical" evidence="1">
    <location>
        <begin position="25"/>
        <end position="46"/>
    </location>
</feature>
<keyword evidence="1" id="KW-0472">Membrane</keyword>
<keyword evidence="1" id="KW-0812">Transmembrane</keyword>
<organism evidence="2 3">
    <name type="scientific">Agrocybe pediades</name>
    <dbReference type="NCBI Taxonomy" id="84607"/>
    <lineage>
        <taxon>Eukaryota</taxon>
        <taxon>Fungi</taxon>
        <taxon>Dikarya</taxon>
        <taxon>Basidiomycota</taxon>
        <taxon>Agaricomycotina</taxon>
        <taxon>Agaricomycetes</taxon>
        <taxon>Agaricomycetidae</taxon>
        <taxon>Agaricales</taxon>
        <taxon>Agaricineae</taxon>
        <taxon>Strophariaceae</taxon>
        <taxon>Agrocybe</taxon>
    </lineage>
</organism>
<dbReference type="Proteomes" id="UP000521872">
    <property type="component" value="Unassembled WGS sequence"/>
</dbReference>
<evidence type="ECO:0000313" key="2">
    <source>
        <dbReference type="EMBL" id="KAF4614278.1"/>
    </source>
</evidence>
<keyword evidence="3" id="KW-1185">Reference proteome</keyword>
<evidence type="ECO:0008006" key="4">
    <source>
        <dbReference type="Google" id="ProtNLM"/>
    </source>
</evidence>
<dbReference type="EMBL" id="JAACJL010000045">
    <property type="protein sequence ID" value="KAF4614278.1"/>
    <property type="molecule type" value="Genomic_DNA"/>
</dbReference>
<evidence type="ECO:0000313" key="3">
    <source>
        <dbReference type="Proteomes" id="UP000521872"/>
    </source>
</evidence>
<sequence>MPVVYLFSRSEPSTSDDSPTPSNPVYIAGIVVAGVIIMGVSIWLALRLYRKRVAARREAKMGAAFLSVKGLVPEGALNEKVDSEYAQRPVTEVKGFSRNKIDSTVVLPARARVIRENVSDEEINIRVESEPFPETPSTAKPFLFSLNTALNDKKLGGPDVSPMSGMSPSQTRNSWVSWASPAASQHRFSVMSSTSSFDASTTSGTSRKVRQFFEPVLPDELLTSLGEHLTVVQSFDDGWCVVGRENSSFVQTAKSLFKSTPAPETNVELGVVPAWCFLKPVKGLRAERPVRSTSLGVTVNLEAQTGPRHDAVSWSNF</sequence>
<reference evidence="2 3" key="1">
    <citation type="submission" date="2019-12" db="EMBL/GenBank/DDBJ databases">
        <authorList>
            <person name="Floudas D."/>
            <person name="Bentzer J."/>
            <person name="Ahren D."/>
            <person name="Johansson T."/>
            <person name="Persson P."/>
            <person name="Tunlid A."/>
        </authorList>
    </citation>
    <scope>NUCLEOTIDE SEQUENCE [LARGE SCALE GENOMIC DNA]</scope>
    <source>
        <strain evidence="2 3">CBS 102.39</strain>
    </source>
</reference>
<proteinExistence type="predicted"/>
<dbReference type="AlphaFoldDB" id="A0A8H4VLH8"/>
<accession>A0A8H4VLH8</accession>
<protein>
    <recommendedName>
        <fullName evidence="4">SH3 domain-containing protein</fullName>
    </recommendedName>
</protein>
<gene>
    <name evidence="2" type="ORF">D9613_007769</name>
</gene>